<protein>
    <submittedName>
        <fullName evidence="5">BatD family protein</fullName>
    </submittedName>
</protein>
<organism evidence="5 6">
    <name type="scientific">Pseudoalteromonas fenneropenaei</name>
    <dbReference type="NCBI Taxonomy" id="1737459"/>
    <lineage>
        <taxon>Bacteria</taxon>
        <taxon>Pseudomonadati</taxon>
        <taxon>Pseudomonadota</taxon>
        <taxon>Gammaproteobacteria</taxon>
        <taxon>Alteromonadales</taxon>
        <taxon>Pseudoalteromonadaceae</taxon>
        <taxon>Pseudoalteromonas</taxon>
    </lineage>
</organism>
<dbReference type="RefSeq" id="WP_377126442.1">
    <property type="nucleotide sequence ID" value="NZ_JBHRSD010000029.1"/>
</dbReference>
<evidence type="ECO:0000313" key="5">
    <source>
        <dbReference type="EMBL" id="MFC3033999.1"/>
    </source>
</evidence>
<feature type="domain" description="DUF7939" evidence="4">
    <location>
        <begin position="472"/>
        <end position="546"/>
    </location>
</feature>
<evidence type="ECO:0000259" key="4">
    <source>
        <dbReference type="Pfam" id="PF25607"/>
    </source>
</evidence>
<reference evidence="6" key="1">
    <citation type="journal article" date="2019" name="Int. J. Syst. Evol. Microbiol.">
        <title>The Global Catalogue of Microorganisms (GCM) 10K type strain sequencing project: providing services to taxonomists for standard genome sequencing and annotation.</title>
        <authorList>
            <consortium name="The Broad Institute Genomics Platform"/>
            <consortium name="The Broad Institute Genome Sequencing Center for Infectious Disease"/>
            <person name="Wu L."/>
            <person name="Ma J."/>
        </authorList>
    </citation>
    <scope>NUCLEOTIDE SEQUENCE [LARGE SCALE GENOMIC DNA]</scope>
    <source>
        <strain evidence="6">KCTC 42730</strain>
    </source>
</reference>
<dbReference type="Proteomes" id="UP001595453">
    <property type="component" value="Unassembled WGS sequence"/>
</dbReference>
<dbReference type="PANTHER" id="PTHR40940:SF1">
    <property type="entry name" value="PROTEIN BATD"/>
    <property type="match status" value="1"/>
</dbReference>
<feature type="compositionally biased region" description="Polar residues" evidence="1">
    <location>
        <begin position="384"/>
        <end position="399"/>
    </location>
</feature>
<evidence type="ECO:0000313" key="6">
    <source>
        <dbReference type="Proteomes" id="UP001595453"/>
    </source>
</evidence>
<keyword evidence="3" id="KW-0732">Signal</keyword>
<keyword evidence="6" id="KW-1185">Reference proteome</keyword>
<accession>A0ABV7CMV1</accession>
<proteinExistence type="predicted"/>
<evidence type="ECO:0000256" key="1">
    <source>
        <dbReference type="SAM" id="MobiDB-lite"/>
    </source>
</evidence>
<feature type="signal peptide" evidence="3">
    <location>
        <begin position="1"/>
        <end position="25"/>
    </location>
</feature>
<comment type="caution">
    <text evidence="5">The sequence shown here is derived from an EMBL/GenBank/DDBJ whole genome shotgun (WGS) entry which is preliminary data.</text>
</comment>
<dbReference type="EMBL" id="JBHRSD010000029">
    <property type="protein sequence ID" value="MFC3033999.1"/>
    <property type="molecule type" value="Genomic_DNA"/>
</dbReference>
<keyword evidence="2" id="KW-0472">Membrane</keyword>
<feature type="transmembrane region" description="Helical" evidence="2">
    <location>
        <begin position="428"/>
        <end position="447"/>
    </location>
</feature>
<keyword evidence="2" id="KW-0812">Transmembrane</keyword>
<dbReference type="InterPro" id="IPR025738">
    <property type="entry name" value="BatD"/>
</dbReference>
<dbReference type="InterPro" id="IPR057699">
    <property type="entry name" value="DUF7939"/>
</dbReference>
<dbReference type="Pfam" id="PF13584">
    <property type="entry name" value="BatD"/>
    <property type="match status" value="2"/>
</dbReference>
<keyword evidence="2" id="KW-1133">Transmembrane helix</keyword>
<gene>
    <name evidence="5" type="ORF">ACFOEE_15915</name>
</gene>
<evidence type="ECO:0000256" key="3">
    <source>
        <dbReference type="SAM" id="SignalP"/>
    </source>
</evidence>
<feature type="chain" id="PRO_5046830686" evidence="3">
    <location>
        <begin position="26"/>
        <end position="563"/>
    </location>
</feature>
<dbReference type="Pfam" id="PF25607">
    <property type="entry name" value="DUF7939"/>
    <property type="match status" value="1"/>
</dbReference>
<evidence type="ECO:0000256" key="2">
    <source>
        <dbReference type="SAM" id="Phobius"/>
    </source>
</evidence>
<name>A0ABV7CMV1_9GAMM</name>
<sequence>MVNRLFSALKVVLLAAIFISQSAAAIDTLTASIDKNPVLVGEYFTLSIEADGKVSGERPDISELQKSFTVGPMSTSSRTNMINGSFSSSTTWQMQVLARRAGEVTIPAFTVAGVSSKPITVKVVERSQDAAEQKNIYVTGTLAEGPLYVQQAVLYTVKLFIGQELLEGQLSEPQATDATITQLGKQKEEYEVVDGRRYFVVTREYLVQPQKSGQLTLDGAVFNGQVRDGYRRMAASAIAPSLELDVQPIPDTYQGAWLPSELVHLGEEWKPSDQQVTVGTPITRTLTLTATGVTQEQLPDLTMPQVSGFRVYPDDSERKQLARDGRIISQLISSIALLPQHPGKYTLPAVKVPWFNTKLKRVEFATVPERTITVVADPNAPQLAVQQPQSSAPPLNTQDSTAPQAAASVASPAPIALQPTNAKTWQDWLLISGGYILWLVTLLLWWFKRQAPLASAAPASINVKPKVVDAPSALQKAAKQHDTRAFYQALVAGCQSHVGLSLSQWKQTLPNDTLKAEIAKLEASLYSSENQQADLTNLARLVVQHWQQQTHRQSGKDILDPLY</sequence>
<feature type="region of interest" description="Disordered" evidence="1">
    <location>
        <begin position="383"/>
        <end position="404"/>
    </location>
</feature>
<dbReference type="PANTHER" id="PTHR40940">
    <property type="entry name" value="PROTEIN BATD-RELATED"/>
    <property type="match status" value="1"/>
</dbReference>